<dbReference type="InterPro" id="IPR001128">
    <property type="entry name" value="Cyt_P450"/>
</dbReference>
<comment type="cofactor">
    <cofactor evidence="7">
        <name>heme</name>
        <dbReference type="ChEBI" id="CHEBI:30413"/>
    </cofactor>
</comment>
<reference evidence="9 10" key="1">
    <citation type="submission" date="2019-02" db="EMBL/GenBank/DDBJ databases">
        <title>Deep-cultivation of Planctomycetes and their phenomic and genomic characterization uncovers novel biology.</title>
        <authorList>
            <person name="Wiegand S."/>
            <person name="Jogler M."/>
            <person name="Boedeker C."/>
            <person name="Pinto D."/>
            <person name="Vollmers J."/>
            <person name="Rivas-Marin E."/>
            <person name="Kohn T."/>
            <person name="Peeters S.H."/>
            <person name="Heuer A."/>
            <person name="Rast P."/>
            <person name="Oberbeckmann S."/>
            <person name="Bunk B."/>
            <person name="Jeske O."/>
            <person name="Meyerdierks A."/>
            <person name="Storesund J.E."/>
            <person name="Kallscheuer N."/>
            <person name="Luecker S."/>
            <person name="Lage O.M."/>
            <person name="Pohl T."/>
            <person name="Merkel B.J."/>
            <person name="Hornburger P."/>
            <person name="Mueller R.-W."/>
            <person name="Bruemmer F."/>
            <person name="Labrenz M."/>
            <person name="Spormann A.M."/>
            <person name="Op den Camp H."/>
            <person name="Overmann J."/>
            <person name="Amann R."/>
            <person name="Jetten M.S.M."/>
            <person name="Mascher T."/>
            <person name="Medema M.H."/>
            <person name="Devos D.P."/>
            <person name="Kaster A.-K."/>
            <person name="Ovreas L."/>
            <person name="Rohde M."/>
            <person name="Galperin M.Y."/>
            <person name="Jogler C."/>
        </authorList>
    </citation>
    <scope>NUCLEOTIDE SEQUENCE [LARGE SCALE GENOMIC DNA]</scope>
    <source>
        <strain evidence="9 10">Poly30</strain>
    </source>
</reference>
<evidence type="ECO:0000256" key="8">
    <source>
        <dbReference type="RuleBase" id="RU000461"/>
    </source>
</evidence>
<keyword evidence="5 7" id="KW-0408">Iron</keyword>
<name>A0A518EPU6_9BACT</name>
<evidence type="ECO:0000256" key="3">
    <source>
        <dbReference type="ARBA" id="ARBA00022723"/>
    </source>
</evidence>
<dbReference type="PRINTS" id="PR00385">
    <property type="entry name" value="P450"/>
</dbReference>
<dbReference type="OrthoDB" id="9789468at2"/>
<comment type="similarity">
    <text evidence="1 8">Belongs to the cytochrome P450 family.</text>
</comment>
<dbReference type="PANTHER" id="PTHR24291:SF50">
    <property type="entry name" value="BIFUNCTIONAL ALBAFLAVENONE MONOOXYGENASE_TERPENE SYNTHASE"/>
    <property type="match status" value="1"/>
</dbReference>
<dbReference type="Gene3D" id="1.10.630.10">
    <property type="entry name" value="Cytochrome P450"/>
    <property type="match status" value="1"/>
</dbReference>
<keyword evidence="2 7" id="KW-0349">Heme</keyword>
<dbReference type="GO" id="GO:0020037">
    <property type="term" value="F:heme binding"/>
    <property type="evidence" value="ECO:0007669"/>
    <property type="project" value="InterPro"/>
</dbReference>
<dbReference type="RefSeq" id="WP_145196018.1">
    <property type="nucleotide sequence ID" value="NZ_CP036434.1"/>
</dbReference>
<evidence type="ECO:0000256" key="1">
    <source>
        <dbReference type="ARBA" id="ARBA00010617"/>
    </source>
</evidence>
<evidence type="ECO:0000313" key="10">
    <source>
        <dbReference type="Proteomes" id="UP000320390"/>
    </source>
</evidence>
<accession>A0A518EPU6</accession>
<dbReference type="SUPFAM" id="SSF48264">
    <property type="entry name" value="Cytochrome P450"/>
    <property type="match status" value="1"/>
</dbReference>
<evidence type="ECO:0000256" key="6">
    <source>
        <dbReference type="ARBA" id="ARBA00023033"/>
    </source>
</evidence>
<evidence type="ECO:0000256" key="5">
    <source>
        <dbReference type="ARBA" id="ARBA00023004"/>
    </source>
</evidence>
<feature type="binding site" description="axial binding residue" evidence="7">
    <location>
        <position position="392"/>
    </location>
    <ligand>
        <name>heme</name>
        <dbReference type="ChEBI" id="CHEBI:30413"/>
    </ligand>
    <ligandPart>
        <name>Fe</name>
        <dbReference type="ChEBI" id="CHEBI:18248"/>
    </ligandPart>
</feature>
<dbReference type="GO" id="GO:0004497">
    <property type="term" value="F:monooxygenase activity"/>
    <property type="evidence" value="ECO:0007669"/>
    <property type="project" value="UniProtKB-KW"/>
</dbReference>
<dbReference type="GO" id="GO:0005506">
    <property type="term" value="F:iron ion binding"/>
    <property type="evidence" value="ECO:0007669"/>
    <property type="project" value="InterPro"/>
</dbReference>
<dbReference type="InterPro" id="IPR036396">
    <property type="entry name" value="Cyt_P450_sf"/>
</dbReference>
<dbReference type="InterPro" id="IPR002403">
    <property type="entry name" value="Cyt_P450_E_grp-IV"/>
</dbReference>
<evidence type="ECO:0000313" key="9">
    <source>
        <dbReference type="EMBL" id="QDV06114.1"/>
    </source>
</evidence>
<dbReference type="Proteomes" id="UP000320390">
    <property type="component" value="Chromosome"/>
</dbReference>
<dbReference type="PANTHER" id="PTHR24291">
    <property type="entry name" value="CYTOCHROME P450 FAMILY 4"/>
    <property type="match status" value="1"/>
</dbReference>
<dbReference type="PRINTS" id="PR00465">
    <property type="entry name" value="EP450IV"/>
</dbReference>
<dbReference type="AlphaFoldDB" id="A0A518EPU6"/>
<sequence>MQDPATLPGPSEPFAFDANAATLKFLREGCATYGDVWAIPPTGGADSATGGGGRPIWVLNDPEAIHHVLTKRQADYGKGVGFERVKMLLGDGLIVSDGEHWKQRRRMLQPAFSRPSVGGMRGLVDECIARRAHLWEECAESGEPLDVSDEANRLGLRIILRAIFGDDLAALDERDGGNPFNLVVDTHERDLMFAMRFRQLWPVVREMIERRRSSAGASGPPRDFLGLYMGARDRETDAALDMDGLVDELMTLLIAGHETTAATLAWAWSLLARHPEVQDQVRAEVRAGATSEEGREPVPGTGGSHLVQRVVHETLRLYPPVWMFTRRALKDDVLAGRPIPAGTQILLSPFLLHRHPRYWASPETFDPSRFSVAGAPEHRSAYIPFSSGPRRCAGDVFALNTAVQEISWGVSRYHLTAPDPEPPELDPGVNLRPLQPIRLFVHHAR</sequence>
<evidence type="ECO:0000256" key="7">
    <source>
        <dbReference type="PIRSR" id="PIRSR602403-1"/>
    </source>
</evidence>
<dbReference type="Pfam" id="PF00067">
    <property type="entry name" value="p450"/>
    <property type="match status" value="1"/>
</dbReference>
<dbReference type="GO" id="GO:0016705">
    <property type="term" value="F:oxidoreductase activity, acting on paired donors, with incorporation or reduction of molecular oxygen"/>
    <property type="evidence" value="ECO:0007669"/>
    <property type="project" value="InterPro"/>
</dbReference>
<keyword evidence="4 8" id="KW-0560">Oxidoreductase</keyword>
<organism evidence="9 10">
    <name type="scientific">Saltatorellus ferox</name>
    <dbReference type="NCBI Taxonomy" id="2528018"/>
    <lineage>
        <taxon>Bacteria</taxon>
        <taxon>Pseudomonadati</taxon>
        <taxon>Planctomycetota</taxon>
        <taxon>Planctomycetia</taxon>
        <taxon>Planctomycetia incertae sedis</taxon>
        <taxon>Saltatorellus</taxon>
    </lineage>
</organism>
<dbReference type="InterPro" id="IPR050196">
    <property type="entry name" value="Cytochrome_P450_Monoox"/>
</dbReference>
<dbReference type="PROSITE" id="PS00086">
    <property type="entry name" value="CYTOCHROME_P450"/>
    <property type="match status" value="1"/>
</dbReference>
<gene>
    <name evidence="9" type="primary">ptlI</name>
    <name evidence="9" type="ORF">Poly30_16190</name>
</gene>
<dbReference type="InterPro" id="IPR017972">
    <property type="entry name" value="Cyt_P450_CS"/>
</dbReference>
<dbReference type="EMBL" id="CP036434">
    <property type="protein sequence ID" value="QDV06114.1"/>
    <property type="molecule type" value="Genomic_DNA"/>
</dbReference>
<keyword evidence="6 8" id="KW-0503">Monooxygenase</keyword>
<keyword evidence="10" id="KW-1185">Reference proteome</keyword>
<proteinExistence type="inferred from homology"/>
<keyword evidence="3 7" id="KW-0479">Metal-binding</keyword>
<evidence type="ECO:0000256" key="4">
    <source>
        <dbReference type="ARBA" id="ARBA00023002"/>
    </source>
</evidence>
<evidence type="ECO:0000256" key="2">
    <source>
        <dbReference type="ARBA" id="ARBA00022617"/>
    </source>
</evidence>
<protein>
    <submittedName>
        <fullName evidence="9">Pentalenene oxygenase</fullName>
    </submittedName>
</protein>